<dbReference type="EMBL" id="JAFMPY010000007">
    <property type="protein sequence ID" value="MBO0903803.1"/>
    <property type="molecule type" value="Genomic_DNA"/>
</dbReference>
<evidence type="ECO:0000313" key="2">
    <source>
        <dbReference type="EMBL" id="MBO0903803.1"/>
    </source>
</evidence>
<comment type="caution">
    <text evidence="2">The sequence shown here is derived from an EMBL/GenBank/DDBJ whole genome shotgun (WGS) entry which is preliminary data.</text>
</comment>
<name>A0ABS3J4C8_9HYPH</name>
<dbReference type="Proteomes" id="UP000664288">
    <property type="component" value="Unassembled WGS sequence"/>
</dbReference>
<protein>
    <submittedName>
        <fullName evidence="2">Helix-turn-helix domain-containing protein</fullName>
    </submittedName>
</protein>
<dbReference type="InterPro" id="IPR041657">
    <property type="entry name" value="HTH_17"/>
</dbReference>
<gene>
    <name evidence="2" type="ORF">J1C47_09120</name>
</gene>
<reference evidence="2 3" key="1">
    <citation type="submission" date="2021-03" db="EMBL/GenBank/DDBJ databases">
        <title>Whole genome sequence of Jiella sp. MQZ13P-4.</title>
        <authorList>
            <person name="Tuo L."/>
        </authorList>
    </citation>
    <scope>NUCLEOTIDE SEQUENCE [LARGE SCALE GENOMIC DNA]</scope>
    <source>
        <strain evidence="2 3">MQZ13P-4</strain>
    </source>
</reference>
<evidence type="ECO:0000259" key="1">
    <source>
        <dbReference type="Pfam" id="PF12728"/>
    </source>
</evidence>
<dbReference type="InterPro" id="IPR009061">
    <property type="entry name" value="DNA-bd_dom_put_sf"/>
</dbReference>
<evidence type="ECO:0000313" key="3">
    <source>
        <dbReference type="Proteomes" id="UP000664288"/>
    </source>
</evidence>
<proteinExistence type="predicted"/>
<sequence length="78" mass="8423">MAVQDVPDLLAGLFPPPDAAKALRLSTITLAKWRSAGTGPRWCKIGGKVYYREDDLRAWVMAQAEAPAAPRSSAGINR</sequence>
<dbReference type="RefSeq" id="WP_207350435.1">
    <property type="nucleotide sequence ID" value="NZ_JAFMPY010000007.1"/>
</dbReference>
<keyword evidence="3" id="KW-1185">Reference proteome</keyword>
<dbReference type="Pfam" id="PF12728">
    <property type="entry name" value="HTH_17"/>
    <property type="match status" value="1"/>
</dbReference>
<feature type="domain" description="Helix-turn-helix" evidence="1">
    <location>
        <begin position="17"/>
        <end position="63"/>
    </location>
</feature>
<dbReference type="SUPFAM" id="SSF46955">
    <property type="entry name" value="Putative DNA-binding domain"/>
    <property type="match status" value="1"/>
</dbReference>
<organism evidence="2 3">
    <name type="scientific">Jiella sonneratiae</name>
    <dbReference type="NCBI Taxonomy" id="2816856"/>
    <lineage>
        <taxon>Bacteria</taxon>
        <taxon>Pseudomonadati</taxon>
        <taxon>Pseudomonadota</taxon>
        <taxon>Alphaproteobacteria</taxon>
        <taxon>Hyphomicrobiales</taxon>
        <taxon>Aurantimonadaceae</taxon>
        <taxon>Jiella</taxon>
    </lineage>
</organism>
<accession>A0ABS3J4C8</accession>